<protein>
    <submittedName>
        <fullName evidence="1">Uncharacterized protein</fullName>
    </submittedName>
</protein>
<sequence>MFSHPRPHPLSSQTRWRQAINKSSCLQQKKALMKNSRKGAEQAGLVIVPDESGEDVPKVAARVLFTSHMSLGLTVESWLERGSEIER</sequence>
<dbReference type="AlphaFoldDB" id="A0A2T7PLJ3"/>
<keyword evidence="2" id="KW-1185">Reference proteome</keyword>
<evidence type="ECO:0000313" key="2">
    <source>
        <dbReference type="Proteomes" id="UP000245119"/>
    </source>
</evidence>
<evidence type="ECO:0000313" key="1">
    <source>
        <dbReference type="EMBL" id="PVD34280.1"/>
    </source>
</evidence>
<reference evidence="1 2" key="1">
    <citation type="submission" date="2018-04" db="EMBL/GenBank/DDBJ databases">
        <title>The genome of golden apple snail Pomacea canaliculata provides insight into stress tolerance and invasive adaptation.</title>
        <authorList>
            <person name="Liu C."/>
            <person name="Liu B."/>
            <person name="Ren Y."/>
            <person name="Zhang Y."/>
            <person name="Wang H."/>
            <person name="Li S."/>
            <person name="Jiang F."/>
            <person name="Yin L."/>
            <person name="Zhang G."/>
            <person name="Qian W."/>
            <person name="Fan W."/>
        </authorList>
    </citation>
    <scope>NUCLEOTIDE SEQUENCE [LARGE SCALE GENOMIC DNA]</scope>
    <source>
        <strain evidence="1">SZHN2017</strain>
        <tissue evidence="1">Muscle</tissue>
    </source>
</reference>
<gene>
    <name evidence="1" type="ORF">C0Q70_05549</name>
</gene>
<name>A0A2T7PLJ3_POMCA</name>
<comment type="caution">
    <text evidence="1">The sequence shown here is derived from an EMBL/GenBank/DDBJ whole genome shotgun (WGS) entry which is preliminary data.</text>
</comment>
<dbReference type="Proteomes" id="UP000245119">
    <property type="component" value="Linkage Group LG3"/>
</dbReference>
<accession>A0A2T7PLJ3</accession>
<organism evidence="1 2">
    <name type="scientific">Pomacea canaliculata</name>
    <name type="common">Golden apple snail</name>
    <dbReference type="NCBI Taxonomy" id="400727"/>
    <lineage>
        <taxon>Eukaryota</taxon>
        <taxon>Metazoa</taxon>
        <taxon>Spiralia</taxon>
        <taxon>Lophotrochozoa</taxon>
        <taxon>Mollusca</taxon>
        <taxon>Gastropoda</taxon>
        <taxon>Caenogastropoda</taxon>
        <taxon>Architaenioglossa</taxon>
        <taxon>Ampullarioidea</taxon>
        <taxon>Ampullariidae</taxon>
        <taxon>Pomacea</taxon>
    </lineage>
</organism>
<dbReference type="EMBL" id="PZQS01000003">
    <property type="protein sequence ID" value="PVD34280.1"/>
    <property type="molecule type" value="Genomic_DNA"/>
</dbReference>
<proteinExistence type="predicted"/>